<dbReference type="EMBL" id="CP051487">
    <property type="protein sequence ID" value="QJC78868.1"/>
    <property type="molecule type" value="Genomic_DNA"/>
</dbReference>
<accession>A0AAE7DDZ5</accession>
<evidence type="ECO:0000313" key="1">
    <source>
        <dbReference type="EMBL" id="QJC78868.1"/>
    </source>
</evidence>
<protein>
    <submittedName>
        <fullName evidence="1">Uncharacterized protein</fullName>
    </submittedName>
</protein>
<organism evidence="1 2">
    <name type="scientific">Pseudomonas umsongensis</name>
    <dbReference type="NCBI Taxonomy" id="198618"/>
    <lineage>
        <taxon>Bacteria</taxon>
        <taxon>Pseudomonadati</taxon>
        <taxon>Pseudomonadota</taxon>
        <taxon>Gammaproteobacteria</taxon>
        <taxon>Pseudomonadales</taxon>
        <taxon>Pseudomonadaceae</taxon>
        <taxon>Pseudomonas</taxon>
    </lineage>
</organism>
<dbReference type="GeneID" id="72194164"/>
<name>A0AAE7DDZ5_9PSED</name>
<proteinExistence type="predicted"/>
<dbReference type="Proteomes" id="UP000501367">
    <property type="component" value="Chromosome"/>
</dbReference>
<dbReference type="RefSeq" id="WP_168757695.1">
    <property type="nucleotide sequence ID" value="NZ_CP051487.1"/>
</dbReference>
<reference evidence="1 2" key="1">
    <citation type="submission" date="2020-04" db="EMBL/GenBank/DDBJ databases">
        <authorList>
            <person name="Yao Y."/>
            <person name="He Z."/>
        </authorList>
    </citation>
    <scope>NUCLEOTIDE SEQUENCE [LARGE SCALE GENOMIC DNA]</scope>
    <source>
        <strain evidence="1 2">CY-1</strain>
    </source>
</reference>
<evidence type="ECO:0000313" key="2">
    <source>
        <dbReference type="Proteomes" id="UP000501367"/>
    </source>
</evidence>
<sequence length="59" mass="6578">MTNAMTFFALTLLAGCSAHEPAPPLLPEGNMPMTEQEYEEAELLLIKKQELPPDKNAKY</sequence>
<dbReference type="AlphaFoldDB" id="A0AAE7DDZ5"/>
<dbReference type="KEGG" id="pum:HGP31_11280"/>
<gene>
    <name evidence="1" type="ORF">HGP31_11280</name>
</gene>